<keyword evidence="2" id="KW-0547">Nucleotide-binding</keyword>
<dbReference type="Pfam" id="PF08352">
    <property type="entry name" value="oligo_HPY"/>
    <property type="match status" value="1"/>
</dbReference>
<dbReference type="SUPFAM" id="SSF52540">
    <property type="entry name" value="P-loop containing nucleoside triphosphate hydrolases"/>
    <property type="match status" value="1"/>
</dbReference>
<dbReference type="GO" id="GO:0015833">
    <property type="term" value="P:peptide transport"/>
    <property type="evidence" value="ECO:0007669"/>
    <property type="project" value="InterPro"/>
</dbReference>
<evidence type="ECO:0000313" key="5">
    <source>
        <dbReference type="EMBL" id="GAG23188.1"/>
    </source>
</evidence>
<dbReference type="GO" id="GO:0005524">
    <property type="term" value="F:ATP binding"/>
    <property type="evidence" value="ECO:0007669"/>
    <property type="project" value="UniProtKB-KW"/>
</dbReference>
<dbReference type="NCBIfam" id="TIGR01727">
    <property type="entry name" value="oligo_HPY"/>
    <property type="match status" value="1"/>
</dbReference>
<dbReference type="PANTHER" id="PTHR43067:SF3">
    <property type="entry name" value="MALTOSE ABC TRANSPORTER, ATP-BINDING PROTEIN"/>
    <property type="match status" value="1"/>
</dbReference>
<dbReference type="InterPro" id="IPR013563">
    <property type="entry name" value="Oligopep_ABC_C"/>
</dbReference>
<dbReference type="PANTHER" id="PTHR43067">
    <property type="entry name" value="OLIGOPEPTIDE/DIPEPTIDE ABC TRANSPORTER, ATPASE SUBUNIT"/>
    <property type="match status" value="1"/>
</dbReference>
<keyword evidence="1" id="KW-0813">Transport</keyword>
<reference evidence="5" key="1">
    <citation type="journal article" date="2014" name="Front. Microbiol.">
        <title>High frequency of phylogenetically diverse reductive dehalogenase-homologous genes in deep subseafloor sedimentary metagenomes.</title>
        <authorList>
            <person name="Kawai M."/>
            <person name="Futagami T."/>
            <person name="Toyoda A."/>
            <person name="Takaki Y."/>
            <person name="Nishi S."/>
            <person name="Hori S."/>
            <person name="Arai W."/>
            <person name="Tsubouchi T."/>
            <person name="Morono Y."/>
            <person name="Uchiyama I."/>
            <person name="Ito T."/>
            <person name="Fujiyama A."/>
            <person name="Inagaki F."/>
            <person name="Takami H."/>
        </authorList>
    </citation>
    <scope>NUCLEOTIDE SEQUENCE</scope>
    <source>
        <strain evidence="5">Expedition CK06-06</strain>
    </source>
</reference>
<feature type="non-terminal residue" evidence="5">
    <location>
        <position position="1"/>
    </location>
</feature>
<comment type="caution">
    <text evidence="5">The sequence shown here is derived from an EMBL/GenBank/DDBJ whole genome shotgun (WGS) entry which is preliminary data.</text>
</comment>
<evidence type="ECO:0000256" key="3">
    <source>
        <dbReference type="ARBA" id="ARBA00022840"/>
    </source>
</evidence>
<keyword evidence="3" id="KW-0067">ATP-binding</keyword>
<name>X0WF91_9ZZZZ</name>
<dbReference type="EMBL" id="BARS01035848">
    <property type="protein sequence ID" value="GAG23188.1"/>
    <property type="molecule type" value="Genomic_DNA"/>
</dbReference>
<proteinExistence type="predicted"/>
<evidence type="ECO:0000256" key="1">
    <source>
        <dbReference type="ARBA" id="ARBA00022448"/>
    </source>
</evidence>
<protein>
    <recommendedName>
        <fullName evidence="4">Oligopeptide/dipeptide ABC transporter C-terminal domain-containing protein</fullName>
    </recommendedName>
</protein>
<accession>X0WF91</accession>
<gene>
    <name evidence="5" type="ORF">S01H1_55178</name>
</gene>
<dbReference type="Gene3D" id="3.40.50.300">
    <property type="entry name" value="P-loop containing nucleotide triphosphate hydrolases"/>
    <property type="match status" value="1"/>
</dbReference>
<sequence>SDPAHPYTKALIGAFPSIKEDRRELISIAGVPPNLLNPPTGCRFNPRCPYRMDICTKEKPDYLELREGHSVACHLLTKEG</sequence>
<dbReference type="AlphaFoldDB" id="X0WF91"/>
<organism evidence="5">
    <name type="scientific">marine sediment metagenome</name>
    <dbReference type="NCBI Taxonomy" id="412755"/>
    <lineage>
        <taxon>unclassified sequences</taxon>
        <taxon>metagenomes</taxon>
        <taxon>ecological metagenomes</taxon>
    </lineage>
</organism>
<evidence type="ECO:0000259" key="4">
    <source>
        <dbReference type="Pfam" id="PF08352"/>
    </source>
</evidence>
<evidence type="ECO:0000256" key="2">
    <source>
        <dbReference type="ARBA" id="ARBA00022741"/>
    </source>
</evidence>
<dbReference type="InterPro" id="IPR027417">
    <property type="entry name" value="P-loop_NTPase"/>
</dbReference>
<feature type="domain" description="Oligopeptide/dipeptide ABC transporter C-terminal" evidence="4">
    <location>
        <begin position="2"/>
        <end position="55"/>
    </location>
</feature>